<comment type="caution">
    <text evidence="5">The sequence shown here is derived from an EMBL/GenBank/DDBJ whole genome shotgun (WGS) entry which is preliminary data.</text>
</comment>
<evidence type="ECO:0000256" key="4">
    <source>
        <dbReference type="SAM" id="Phobius"/>
    </source>
</evidence>
<evidence type="ECO:0000313" key="6">
    <source>
        <dbReference type="Proteomes" id="UP000602395"/>
    </source>
</evidence>
<evidence type="ECO:0000256" key="3">
    <source>
        <dbReference type="SAM" id="MobiDB-lite"/>
    </source>
</evidence>
<keyword evidence="4" id="KW-1133">Transmembrane helix</keyword>
<name>A0ABR7W5W0_9ACTN</name>
<reference evidence="5 6" key="1">
    <citation type="submission" date="2020-09" db="EMBL/GenBank/DDBJ databases">
        <title>Novel species in genus Gordonia.</title>
        <authorList>
            <person name="Zhang G."/>
        </authorList>
    </citation>
    <scope>NUCLEOTIDE SEQUENCE [LARGE SCALE GENOMIC DNA]</scope>
    <source>
        <strain evidence="5 6">ON-33</strain>
    </source>
</reference>
<feature type="compositionally biased region" description="Basic and acidic residues" evidence="3">
    <location>
        <begin position="17"/>
        <end position="29"/>
    </location>
</feature>
<dbReference type="PANTHER" id="PTHR37042:SF4">
    <property type="entry name" value="OUTER MEMBRANE PROTEIN RV1973"/>
    <property type="match status" value="1"/>
</dbReference>
<keyword evidence="6" id="KW-1185">Reference proteome</keyword>
<feature type="transmembrane region" description="Helical" evidence="4">
    <location>
        <begin position="114"/>
        <end position="135"/>
    </location>
</feature>
<comment type="subcellular location">
    <subcellularLocation>
        <location evidence="1">Membrane</location>
    </subcellularLocation>
</comment>
<feature type="compositionally biased region" description="Polar residues" evidence="3">
    <location>
        <begin position="71"/>
        <end position="81"/>
    </location>
</feature>
<feature type="region of interest" description="Disordered" evidence="3">
    <location>
        <begin position="198"/>
        <end position="221"/>
    </location>
</feature>
<gene>
    <name evidence="5" type="ORF">IDF66_01355</name>
</gene>
<dbReference type="RefSeq" id="WP_190265489.1">
    <property type="nucleotide sequence ID" value="NZ_BAABAD010000003.1"/>
</dbReference>
<evidence type="ECO:0008006" key="7">
    <source>
        <dbReference type="Google" id="ProtNLM"/>
    </source>
</evidence>
<keyword evidence="4" id="KW-0812">Transmembrane</keyword>
<evidence type="ECO:0000313" key="5">
    <source>
        <dbReference type="EMBL" id="MBD1318218.1"/>
    </source>
</evidence>
<organism evidence="5 6">
    <name type="scientific">Gordonia hankookensis</name>
    <dbReference type="NCBI Taxonomy" id="589403"/>
    <lineage>
        <taxon>Bacteria</taxon>
        <taxon>Bacillati</taxon>
        <taxon>Actinomycetota</taxon>
        <taxon>Actinomycetes</taxon>
        <taxon>Mycobacteriales</taxon>
        <taxon>Gordoniaceae</taxon>
        <taxon>Gordonia</taxon>
    </lineage>
</organism>
<dbReference type="EMBL" id="JACWMS010000001">
    <property type="protein sequence ID" value="MBD1318218.1"/>
    <property type="molecule type" value="Genomic_DNA"/>
</dbReference>
<protein>
    <recommendedName>
        <fullName evidence="7">Mce-associated membrane protein</fullName>
    </recommendedName>
</protein>
<evidence type="ECO:0000256" key="1">
    <source>
        <dbReference type="ARBA" id="ARBA00004370"/>
    </source>
</evidence>
<dbReference type="Proteomes" id="UP000602395">
    <property type="component" value="Unassembled WGS sequence"/>
</dbReference>
<keyword evidence="2 4" id="KW-0472">Membrane</keyword>
<feature type="region of interest" description="Disordered" evidence="3">
    <location>
        <begin position="1"/>
        <end position="106"/>
    </location>
</feature>
<evidence type="ECO:0000256" key="2">
    <source>
        <dbReference type="ARBA" id="ARBA00023136"/>
    </source>
</evidence>
<dbReference type="PANTHER" id="PTHR37042">
    <property type="entry name" value="OUTER MEMBRANE PROTEIN RV1973"/>
    <property type="match status" value="1"/>
</dbReference>
<proteinExistence type="predicted"/>
<sequence>MPKSQRPTAAESDADAVLDRPRDDARDPGEVTPLDGDDFLAVNRTNRERLREQARQKAERESRRRGRQTADDSSANGSPNGTPDEGDGSAGAAAGRTPGRVTAPPRGVSRRSRMLIIALSVLVVVLAVTTAYFAYAAHQADRRADASGPSEVARQDAMESAQRYAAAVATYDPANYGDLDRRIHDIATPEFAKSYITSSQDARRGNAAARGTSRADSKEAGLQSISNGKAVVLVTLDQTVTSPQVSAEVPEGIPYQSRVKVTLERRDGRWLLADLDTV</sequence>
<accession>A0ABR7W5W0</accession>
<feature type="compositionally biased region" description="Basic and acidic residues" evidence="3">
    <location>
        <begin position="45"/>
        <end position="62"/>
    </location>
</feature>